<evidence type="ECO:0000313" key="2">
    <source>
        <dbReference type="EMBL" id="MBB5430236.1"/>
    </source>
</evidence>
<accession>A0A7W8QIP7</accession>
<dbReference type="InterPro" id="IPR041347">
    <property type="entry name" value="MftR_C"/>
</dbReference>
<name>A0A7W8QIP7_9ACTN</name>
<evidence type="ECO:0000259" key="1">
    <source>
        <dbReference type="Pfam" id="PF17754"/>
    </source>
</evidence>
<protein>
    <recommendedName>
        <fullName evidence="1">MftR C-terminal domain-containing protein</fullName>
    </recommendedName>
</protein>
<dbReference type="Gene3D" id="1.10.357.10">
    <property type="entry name" value="Tetracycline Repressor, domain 2"/>
    <property type="match status" value="1"/>
</dbReference>
<dbReference type="Pfam" id="PF17754">
    <property type="entry name" value="TetR_C_14"/>
    <property type="match status" value="1"/>
</dbReference>
<dbReference type="EMBL" id="JACHDB010000001">
    <property type="protein sequence ID" value="MBB5430236.1"/>
    <property type="molecule type" value="Genomic_DNA"/>
</dbReference>
<sequence>MAVAGSVNPQGNTARVSPAPTGALAEAFAGLAPEERADRGVHDLALLTVPEVWAANLRLLPAALEALSELVAERTGRSSADPAVRALTSAFLGVGVRVLLQAAHDPAVDPVTAMDEELSHLEEGVSLVLDR</sequence>
<feature type="domain" description="MftR C-terminal" evidence="1">
    <location>
        <begin position="23"/>
        <end position="125"/>
    </location>
</feature>
<evidence type="ECO:0000313" key="3">
    <source>
        <dbReference type="Proteomes" id="UP000572635"/>
    </source>
</evidence>
<dbReference type="Proteomes" id="UP000572635">
    <property type="component" value="Unassembled WGS sequence"/>
</dbReference>
<dbReference type="AlphaFoldDB" id="A0A7W8QIP7"/>
<gene>
    <name evidence="2" type="ORF">HDA36_000320</name>
</gene>
<dbReference type="RefSeq" id="WP_184387964.1">
    <property type="nucleotide sequence ID" value="NZ_BAAAJD010000048.1"/>
</dbReference>
<keyword evidence="3" id="KW-1185">Reference proteome</keyword>
<organism evidence="2 3">
    <name type="scientific">Nocardiopsis composta</name>
    <dbReference type="NCBI Taxonomy" id="157465"/>
    <lineage>
        <taxon>Bacteria</taxon>
        <taxon>Bacillati</taxon>
        <taxon>Actinomycetota</taxon>
        <taxon>Actinomycetes</taxon>
        <taxon>Streptosporangiales</taxon>
        <taxon>Nocardiopsidaceae</taxon>
        <taxon>Nocardiopsis</taxon>
    </lineage>
</organism>
<reference evidence="2 3" key="1">
    <citation type="submission" date="2020-08" db="EMBL/GenBank/DDBJ databases">
        <title>Sequencing the genomes of 1000 actinobacteria strains.</title>
        <authorList>
            <person name="Klenk H.-P."/>
        </authorList>
    </citation>
    <scope>NUCLEOTIDE SEQUENCE [LARGE SCALE GENOMIC DNA]</scope>
    <source>
        <strain evidence="2 3">DSM 44551</strain>
    </source>
</reference>
<proteinExistence type="predicted"/>
<comment type="caution">
    <text evidence="2">The sequence shown here is derived from an EMBL/GenBank/DDBJ whole genome shotgun (WGS) entry which is preliminary data.</text>
</comment>